<dbReference type="AlphaFoldDB" id="A0A2S5CKC6"/>
<evidence type="ECO:0000259" key="4">
    <source>
        <dbReference type="PROSITE" id="PS51084"/>
    </source>
</evidence>
<dbReference type="Pfam" id="PF01230">
    <property type="entry name" value="HIT"/>
    <property type="match status" value="1"/>
</dbReference>
<feature type="short sequence motif" description="Histidine triad motif" evidence="2 3">
    <location>
        <begin position="96"/>
        <end position="100"/>
    </location>
</feature>
<dbReference type="Gene3D" id="3.30.428.10">
    <property type="entry name" value="HIT-like"/>
    <property type="match status" value="1"/>
</dbReference>
<dbReference type="PROSITE" id="PS00892">
    <property type="entry name" value="HIT_1"/>
    <property type="match status" value="1"/>
</dbReference>
<dbReference type="RefSeq" id="WP_103974910.1">
    <property type="nucleotide sequence ID" value="NZ_PGFZ01000007.1"/>
</dbReference>
<name>A0A2S5CKC6_9GAMM</name>
<dbReference type="SUPFAM" id="SSF54197">
    <property type="entry name" value="HIT-like"/>
    <property type="match status" value="1"/>
</dbReference>
<dbReference type="InterPro" id="IPR019808">
    <property type="entry name" value="Histidine_triad_CS"/>
</dbReference>
<evidence type="ECO:0000313" key="6">
    <source>
        <dbReference type="Proteomes" id="UP000237423"/>
    </source>
</evidence>
<dbReference type="GO" id="GO:0003824">
    <property type="term" value="F:catalytic activity"/>
    <property type="evidence" value="ECO:0007669"/>
    <property type="project" value="InterPro"/>
</dbReference>
<dbReference type="EMBL" id="PGFZ01000007">
    <property type="protein sequence ID" value="POZ51192.1"/>
    <property type="molecule type" value="Genomic_DNA"/>
</dbReference>
<dbReference type="PROSITE" id="PS51084">
    <property type="entry name" value="HIT_2"/>
    <property type="match status" value="1"/>
</dbReference>
<dbReference type="InterPro" id="IPR036265">
    <property type="entry name" value="HIT-like_sf"/>
</dbReference>
<reference evidence="5 6" key="1">
    <citation type="submission" date="2017-11" db="EMBL/GenBank/DDBJ databases">
        <title>Draft Genome Sequence of Methylobacter psychrotolerans Sph1T, an Obligate Methanotroph from Low-Temperature Environments.</title>
        <authorList>
            <person name="Oshkin I.Y."/>
            <person name="Miroshnikov K."/>
            <person name="Belova S.E."/>
            <person name="Korzhenkov A."/>
            <person name="Toshchakov S.V."/>
            <person name="Dedysh S.N."/>
        </authorList>
    </citation>
    <scope>NUCLEOTIDE SEQUENCE [LARGE SCALE GENOMIC DNA]</scope>
    <source>
        <strain evidence="5 6">Sph1</strain>
    </source>
</reference>
<organism evidence="5 6">
    <name type="scientific">Methylovulum psychrotolerans</name>
    <dbReference type="NCBI Taxonomy" id="1704499"/>
    <lineage>
        <taxon>Bacteria</taxon>
        <taxon>Pseudomonadati</taxon>
        <taxon>Pseudomonadota</taxon>
        <taxon>Gammaproteobacteria</taxon>
        <taxon>Methylococcales</taxon>
        <taxon>Methylococcaceae</taxon>
        <taxon>Methylovulum</taxon>
    </lineage>
</organism>
<dbReference type="InterPro" id="IPR001310">
    <property type="entry name" value="Histidine_triad_HIT"/>
</dbReference>
<dbReference type="Proteomes" id="UP000237423">
    <property type="component" value="Unassembled WGS sequence"/>
</dbReference>
<proteinExistence type="predicted"/>
<feature type="domain" description="HIT" evidence="4">
    <location>
        <begin position="5"/>
        <end position="112"/>
    </location>
</feature>
<dbReference type="InterPro" id="IPR011146">
    <property type="entry name" value="HIT-like"/>
</dbReference>
<accession>A0A2S5CKC6</accession>
<evidence type="ECO:0000313" key="5">
    <source>
        <dbReference type="EMBL" id="POZ51192.1"/>
    </source>
</evidence>
<comment type="caution">
    <text evidence="5">The sequence shown here is derived from an EMBL/GenBank/DDBJ whole genome shotgun (WGS) entry which is preliminary data.</text>
</comment>
<sequence>MSDCLFCKMVAGVIKPDVVFEDDNVLAFRDINPRAPVHVLVIPKQHVPTLNELANPELAGQLLQAAAAVAKQEGLADNGYRVNINCNKHGGQEVYHLHLHVLGGRQMAWPPG</sequence>
<dbReference type="PANTHER" id="PTHR23089">
    <property type="entry name" value="HISTIDINE TRIAD HIT PROTEIN"/>
    <property type="match status" value="1"/>
</dbReference>
<evidence type="ECO:0000256" key="3">
    <source>
        <dbReference type="PROSITE-ProRule" id="PRU00464"/>
    </source>
</evidence>
<gene>
    <name evidence="5" type="ORF">AADEFJLK_03155</name>
</gene>
<dbReference type="CDD" id="cd01276">
    <property type="entry name" value="PKCI_related"/>
    <property type="match status" value="1"/>
</dbReference>
<feature type="active site" description="Tele-AMP-histidine intermediate" evidence="1">
    <location>
        <position position="98"/>
    </location>
</feature>
<evidence type="ECO:0000256" key="2">
    <source>
        <dbReference type="PIRSR" id="PIRSR601310-3"/>
    </source>
</evidence>
<protein>
    <submittedName>
        <fullName evidence="5">Histidine triad nucleotide-binding protein</fullName>
    </submittedName>
</protein>
<evidence type="ECO:0000256" key="1">
    <source>
        <dbReference type="PIRSR" id="PIRSR601310-1"/>
    </source>
</evidence>
<dbReference type="PRINTS" id="PR00332">
    <property type="entry name" value="HISTRIAD"/>
</dbReference>